<dbReference type="InterPro" id="IPR011650">
    <property type="entry name" value="Peptidase_M20_dimer"/>
</dbReference>
<dbReference type="PANTHER" id="PTHR45962:SF1">
    <property type="entry name" value="N-FATTY-ACYL-AMINO ACID SYNTHASE_HYDROLASE PM20D1"/>
    <property type="match status" value="1"/>
</dbReference>
<proteinExistence type="inferred from homology"/>
<reference evidence="8 9" key="1">
    <citation type="submission" date="2019-02" db="EMBL/GenBank/DDBJ databases">
        <title>Dyella amyloliquefaciens sp. nov., isolated from forest soil.</title>
        <authorList>
            <person name="Gao Z.-H."/>
            <person name="Qiu L.-H."/>
        </authorList>
    </citation>
    <scope>NUCLEOTIDE SEQUENCE [LARGE SCALE GENOMIC DNA]</scope>
    <source>
        <strain evidence="8 9">KACC 12747</strain>
    </source>
</reference>
<dbReference type="GO" id="GO:0008233">
    <property type="term" value="F:peptidase activity"/>
    <property type="evidence" value="ECO:0007669"/>
    <property type="project" value="UniProtKB-KW"/>
</dbReference>
<dbReference type="RefSeq" id="WP_131408326.1">
    <property type="nucleotide sequence ID" value="NZ_SJTG01000002.1"/>
</dbReference>
<dbReference type="PROSITE" id="PS00758">
    <property type="entry name" value="ARGE_DAPE_CPG2_1"/>
    <property type="match status" value="1"/>
</dbReference>
<feature type="domain" description="Peptidase M20 dimerisation" evidence="7">
    <location>
        <begin position="217"/>
        <end position="363"/>
    </location>
</feature>
<dbReference type="InterPro" id="IPR047177">
    <property type="entry name" value="Pept_M20A"/>
</dbReference>
<dbReference type="InterPro" id="IPR002933">
    <property type="entry name" value="Peptidase_M20"/>
</dbReference>
<comment type="similarity">
    <text evidence="1">Belongs to the peptidase M20A family.</text>
</comment>
<accession>A0A4V2NLT0</accession>
<dbReference type="SUPFAM" id="SSF53187">
    <property type="entry name" value="Zn-dependent exopeptidases"/>
    <property type="match status" value="1"/>
</dbReference>
<keyword evidence="5" id="KW-0862">Zinc</keyword>
<evidence type="ECO:0000256" key="1">
    <source>
        <dbReference type="ARBA" id="ARBA00006247"/>
    </source>
</evidence>
<dbReference type="Pfam" id="PF07687">
    <property type="entry name" value="M20_dimer"/>
    <property type="match status" value="1"/>
</dbReference>
<protein>
    <submittedName>
        <fullName evidence="8">M20/M25/M40 family metallo-hydrolase</fullName>
    </submittedName>
</protein>
<keyword evidence="3" id="KW-0479">Metal-binding</keyword>
<organism evidence="8 9">
    <name type="scientific">Dyella soli</name>
    <dbReference type="NCBI Taxonomy" id="522319"/>
    <lineage>
        <taxon>Bacteria</taxon>
        <taxon>Pseudomonadati</taxon>
        <taxon>Pseudomonadota</taxon>
        <taxon>Gammaproteobacteria</taxon>
        <taxon>Lysobacterales</taxon>
        <taxon>Rhodanobacteraceae</taxon>
        <taxon>Dyella</taxon>
    </lineage>
</organism>
<dbReference type="PANTHER" id="PTHR45962">
    <property type="entry name" value="N-FATTY-ACYL-AMINO ACID SYNTHASE/HYDROLASE PM20D1"/>
    <property type="match status" value="1"/>
</dbReference>
<evidence type="ECO:0000256" key="2">
    <source>
        <dbReference type="ARBA" id="ARBA00022670"/>
    </source>
</evidence>
<comment type="caution">
    <text evidence="8">The sequence shown here is derived from an EMBL/GenBank/DDBJ whole genome shotgun (WGS) entry which is preliminary data.</text>
</comment>
<evidence type="ECO:0000256" key="5">
    <source>
        <dbReference type="ARBA" id="ARBA00022833"/>
    </source>
</evidence>
<dbReference type="AlphaFoldDB" id="A0A4V2NLT0"/>
<evidence type="ECO:0000256" key="4">
    <source>
        <dbReference type="ARBA" id="ARBA00022801"/>
    </source>
</evidence>
<evidence type="ECO:0000313" key="8">
    <source>
        <dbReference type="EMBL" id="TCI10371.1"/>
    </source>
</evidence>
<dbReference type="EMBL" id="SJTG01000002">
    <property type="protein sequence ID" value="TCI10371.1"/>
    <property type="molecule type" value="Genomic_DNA"/>
</dbReference>
<dbReference type="GO" id="GO:0006508">
    <property type="term" value="P:proteolysis"/>
    <property type="evidence" value="ECO:0007669"/>
    <property type="project" value="UniProtKB-KW"/>
</dbReference>
<sequence length="464" mass="49712">MNRVLISAVFAALGLSAMSGQAADAALSAQNALGRELLNELITTDTTSEHGSTTVAANRLARRFLSEGFAPADVQVVGDDPQRRNLVVRLRGRGEREPVLLLAHLDVVEARREDWHVDPFALTERDGYFYGRGTMDIKGGAAGLVSAMLRLHREGITPKGDYILALTAGEEDGTANGVQWLLAHRPELIHSAYSINVDGGGPEIRAGKPAVLSVETAEKVFLSYTLTVHNAGGHSSLPTPDNAIYRLAKGLDRLSAMQFPLRTNTATRGYYAGLATFYTGQTAADMRAVGKEPSDPAALARLAASSAYNNSQLRSTCVPTLLQGGHAENALPQMARATINCRLLPDEDPDHVDAMLRDAVADPGIEISRVAPPQPSPPSPVDKALFAHVASAAKGLWGAVPVSPMMSAGASDSVFLRAAGMPSYVFNGLPYDVDDDRSHGQDERIVVNSYYQSLEFNYRLLKDL</sequence>
<dbReference type="SUPFAM" id="SSF55031">
    <property type="entry name" value="Bacterial exopeptidase dimerisation domain"/>
    <property type="match status" value="1"/>
</dbReference>
<name>A0A4V2NLT0_9GAMM</name>
<dbReference type="Gene3D" id="3.40.630.10">
    <property type="entry name" value="Zn peptidases"/>
    <property type="match status" value="1"/>
</dbReference>
<keyword evidence="4 8" id="KW-0378">Hydrolase</keyword>
<dbReference type="InterPro" id="IPR001261">
    <property type="entry name" value="ArgE/DapE_CS"/>
</dbReference>
<dbReference type="Proteomes" id="UP000291822">
    <property type="component" value="Unassembled WGS sequence"/>
</dbReference>
<evidence type="ECO:0000313" key="9">
    <source>
        <dbReference type="Proteomes" id="UP000291822"/>
    </source>
</evidence>
<dbReference type="Gene3D" id="1.10.150.900">
    <property type="match status" value="1"/>
</dbReference>
<evidence type="ECO:0000256" key="3">
    <source>
        <dbReference type="ARBA" id="ARBA00022723"/>
    </source>
</evidence>
<dbReference type="GO" id="GO:0046872">
    <property type="term" value="F:metal ion binding"/>
    <property type="evidence" value="ECO:0007669"/>
    <property type="project" value="UniProtKB-KW"/>
</dbReference>
<dbReference type="NCBIfam" id="NF006596">
    <property type="entry name" value="PRK09133.1"/>
    <property type="match status" value="1"/>
</dbReference>
<feature type="chain" id="PRO_5020481139" evidence="6">
    <location>
        <begin position="23"/>
        <end position="464"/>
    </location>
</feature>
<keyword evidence="6" id="KW-0732">Signal</keyword>
<keyword evidence="9" id="KW-1185">Reference proteome</keyword>
<dbReference type="Gene3D" id="3.30.70.360">
    <property type="match status" value="1"/>
</dbReference>
<dbReference type="Pfam" id="PF01546">
    <property type="entry name" value="Peptidase_M20"/>
    <property type="match status" value="1"/>
</dbReference>
<gene>
    <name evidence="8" type="ORF">EZM97_15885</name>
</gene>
<keyword evidence="2" id="KW-0645">Protease</keyword>
<evidence type="ECO:0000256" key="6">
    <source>
        <dbReference type="SAM" id="SignalP"/>
    </source>
</evidence>
<feature type="signal peptide" evidence="6">
    <location>
        <begin position="1"/>
        <end position="22"/>
    </location>
</feature>
<evidence type="ECO:0000259" key="7">
    <source>
        <dbReference type="Pfam" id="PF07687"/>
    </source>
</evidence>
<dbReference type="InterPro" id="IPR036264">
    <property type="entry name" value="Bact_exopeptidase_dim_dom"/>
</dbReference>